<evidence type="ECO:0000313" key="2">
    <source>
        <dbReference type="EMBL" id="KDR65372.1"/>
    </source>
</evidence>
<protein>
    <submittedName>
        <fullName evidence="2">Uncharacterized protein</fullName>
    </submittedName>
</protein>
<evidence type="ECO:0000313" key="3">
    <source>
        <dbReference type="Proteomes" id="UP000027222"/>
    </source>
</evidence>
<evidence type="ECO:0000256" key="1">
    <source>
        <dbReference type="SAM" id="MobiDB-lite"/>
    </source>
</evidence>
<name>A0A067S672_GALM3</name>
<dbReference type="Proteomes" id="UP000027222">
    <property type="component" value="Unassembled WGS sequence"/>
</dbReference>
<proteinExistence type="predicted"/>
<feature type="region of interest" description="Disordered" evidence="1">
    <location>
        <begin position="23"/>
        <end position="68"/>
    </location>
</feature>
<reference evidence="3" key="1">
    <citation type="journal article" date="2014" name="Proc. Natl. Acad. Sci. U.S.A.">
        <title>Extensive sampling of basidiomycete genomes demonstrates inadequacy of the white-rot/brown-rot paradigm for wood decay fungi.</title>
        <authorList>
            <person name="Riley R."/>
            <person name="Salamov A.A."/>
            <person name="Brown D.W."/>
            <person name="Nagy L.G."/>
            <person name="Floudas D."/>
            <person name="Held B.W."/>
            <person name="Levasseur A."/>
            <person name="Lombard V."/>
            <person name="Morin E."/>
            <person name="Otillar R."/>
            <person name="Lindquist E.A."/>
            <person name="Sun H."/>
            <person name="LaButti K.M."/>
            <person name="Schmutz J."/>
            <person name="Jabbour D."/>
            <person name="Luo H."/>
            <person name="Baker S.E."/>
            <person name="Pisabarro A.G."/>
            <person name="Walton J.D."/>
            <person name="Blanchette R.A."/>
            <person name="Henrissat B."/>
            <person name="Martin F."/>
            <person name="Cullen D."/>
            <person name="Hibbett D.S."/>
            <person name="Grigoriev I.V."/>
        </authorList>
    </citation>
    <scope>NUCLEOTIDE SEQUENCE [LARGE SCALE GENOMIC DNA]</scope>
    <source>
        <strain evidence="3">CBS 339.88</strain>
    </source>
</reference>
<gene>
    <name evidence="2" type="ORF">GALMADRAFT_217576</name>
</gene>
<dbReference type="AlphaFoldDB" id="A0A067S672"/>
<keyword evidence="3" id="KW-1185">Reference proteome</keyword>
<organism evidence="2 3">
    <name type="scientific">Galerina marginata (strain CBS 339.88)</name>
    <dbReference type="NCBI Taxonomy" id="685588"/>
    <lineage>
        <taxon>Eukaryota</taxon>
        <taxon>Fungi</taxon>
        <taxon>Dikarya</taxon>
        <taxon>Basidiomycota</taxon>
        <taxon>Agaricomycotina</taxon>
        <taxon>Agaricomycetes</taxon>
        <taxon>Agaricomycetidae</taxon>
        <taxon>Agaricales</taxon>
        <taxon>Agaricineae</taxon>
        <taxon>Strophariaceae</taxon>
        <taxon>Galerina</taxon>
    </lineage>
</organism>
<feature type="region of interest" description="Disordered" evidence="1">
    <location>
        <begin position="226"/>
        <end position="314"/>
    </location>
</feature>
<dbReference type="EMBL" id="KL142452">
    <property type="protein sequence ID" value="KDR65372.1"/>
    <property type="molecule type" value="Genomic_DNA"/>
</dbReference>
<accession>A0A067S672</accession>
<feature type="compositionally biased region" description="Basic residues" evidence="1">
    <location>
        <begin position="23"/>
        <end position="44"/>
    </location>
</feature>
<dbReference type="OrthoDB" id="3269005at2759"/>
<sequence>MPDSPPPSPSKILAAQLLLEKAKKAKTQAKKPASKAASKPKSKAKAIPINEPAEQAEKENPQDDDAISWHNFPKYTDKLISIIEENHRYRQAFGFKGDVDPGVTSGGLTIAQICRNIGQELFPDYTLPVNKLGASVKNRVNALKKTYAAYHKQLQQTGHGLIMADREDEIISGSPIGNVWEKMKVKFPWYRRLHLLLCGSPVYDVSALANSATPLNTSVLTAATQPTVTTSGDAPAMPVDRNRSPDWDMTQLENDFNPLASAPLFDDDSDLLERSSPPSDDGLASASAKVPSTPVVAREAVNEPPNTVPSKRKNPFDQIKELSKTVQNGRLESDRLKEAGKRQRALIYSENQLAIERLKHEDSERQRQHELALLDKQIQLARLQAAGPSS</sequence>
<dbReference type="HOGENOM" id="CLU_051721_0_0_1"/>